<feature type="compositionally biased region" description="Low complexity" evidence="8">
    <location>
        <begin position="608"/>
        <end position="633"/>
    </location>
</feature>
<keyword evidence="6 9" id="KW-1133">Transmembrane helix</keyword>
<feature type="transmembrane region" description="Helical" evidence="9">
    <location>
        <begin position="161"/>
        <end position="179"/>
    </location>
</feature>
<evidence type="ECO:0000313" key="12">
    <source>
        <dbReference type="EMBL" id="MQY26478.1"/>
    </source>
</evidence>
<dbReference type="EMBL" id="WEGI01000004">
    <property type="protein sequence ID" value="MQY26478.1"/>
    <property type="molecule type" value="Genomic_DNA"/>
</dbReference>
<dbReference type="Pfam" id="PF13231">
    <property type="entry name" value="PMT_2"/>
    <property type="match status" value="1"/>
</dbReference>
<evidence type="ECO:0008006" key="14">
    <source>
        <dbReference type="Google" id="ProtNLM"/>
    </source>
</evidence>
<sequence>MTDTATAPSRPVPGPPGQDRPAGPVSRWEYPALALLLVGTAVGYFWNLSANGWANSFYAAAVQAGAKSWKAFFFGSSDWGNSITVDKTPASLWPMEISVRVFGLHSWSMLLPQVLLGLGSVALIWVTVRRVAGPVAGLLGGVALAVTPVAALMFRFNNPDAALVFLMLAAVWAMTRALADGRWRWLVLCGLFVGLGFLAKQLQVMLVLPALAVTYLVAGPPRLGARVLQLLAAGVAVVVGAGWWVLIAQLWPSASRPYFGGSEHNSTMELAFGYNGLDRLGVGGDSGFPGPPPGGGSERPRFNFFGSEPGLPRLFSETVGGQVAWLIPAALVLVVVAIILRGRAPRTDPQRSALLLWGGWALVTGLVFSFMRGIFHQYYTVALAPAVAGTLGLGVVLVWREREKIWVRAALAFAMALTTATAVVFLWRTPSFVPWLRWAVLAIGVIATIALLIPSARRPAPGSAGPGRFALGSAVLATVAGLAAPVAYSIQTIALPHNGGIVLAGPRTGSGFPWGPGPGGPGAGGPGGQPGTGGPGAAGDQVSPGGSGSAGGQAGPGGSGSAGGQAGPGGPGGPDGGAAPGVPGNAAPGDSEAPDRGDAPEGDGTSGGPAVPGAPGTPAGPATPDGPGAPNATDSTGRSPGVPGGLPGAGGDGQQPQPAGDGKPGNGTGGPRGSDGSDDEVVALLRASSSGYTWAAATIGSMGQADLQLNSGQAVMPIGGFGGGDPSPTLEQFQQYVATGRIHYFVTDNRGPGGGGPGRNKDSASAKISQWVKDHYIATAVGDSVVYDLTATRIP</sequence>
<keyword evidence="5 9" id="KW-0812">Transmembrane</keyword>
<feature type="domain" description="Glycosyltransferase RgtA/B/C/D-like" evidence="10">
    <location>
        <begin position="86"/>
        <end position="241"/>
    </location>
</feature>
<evidence type="ECO:0000256" key="5">
    <source>
        <dbReference type="ARBA" id="ARBA00022692"/>
    </source>
</evidence>
<feature type="transmembrane region" description="Helical" evidence="9">
    <location>
        <begin position="134"/>
        <end position="154"/>
    </location>
</feature>
<feature type="compositionally biased region" description="Gly residues" evidence="8">
    <location>
        <begin position="545"/>
        <end position="579"/>
    </location>
</feature>
<reference evidence="12 13" key="1">
    <citation type="submission" date="2019-10" db="EMBL/GenBank/DDBJ databases">
        <title>Nocardia macrotermitis sp. nov. and Nocardia aurantia sp. nov., isolated from the gut of fungus growing-termite Macrotermes natalensis.</title>
        <authorList>
            <person name="Benndorf R."/>
            <person name="Schwitalla J."/>
            <person name="Martin K."/>
            <person name="De Beer W."/>
            <person name="Kaster A.-K."/>
            <person name="Vollmers J."/>
            <person name="Poulsen M."/>
            <person name="Beemelmanns C."/>
        </authorList>
    </citation>
    <scope>NUCLEOTIDE SEQUENCE [LARGE SCALE GENOMIC DNA]</scope>
    <source>
        <strain evidence="12 13">RB56</strain>
    </source>
</reference>
<keyword evidence="3" id="KW-0328">Glycosyltransferase</keyword>
<dbReference type="InterPro" id="IPR050297">
    <property type="entry name" value="LipidA_mod_glycosyltrf_83"/>
</dbReference>
<evidence type="ECO:0000256" key="6">
    <source>
        <dbReference type="ARBA" id="ARBA00022989"/>
    </source>
</evidence>
<feature type="transmembrane region" description="Helical" evidence="9">
    <location>
        <begin position="30"/>
        <end position="48"/>
    </location>
</feature>
<evidence type="ECO:0000256" key="7">
    <source>
        <dbReference type="ARBA" id="ARBA00023136"/>
    </source>
</evidence>
<feature type="compositionally biased region" description="Gly residues" evidence="8">
    <location>
        <begin position="642"/>
        <end position="653"/>
    </location>
</feature>
<dbReference type="OrthoDB" id="5241882at2"/>
<dbReference type="PANTHER" id="PTHR33908:SF3">
    <property type="entry name" value="UNDECAPRENYL PHOSPHATE-ALPHA-4-AMINO-4-DEOXY-L-ARABINOSE ARABINOSYL TRANSFERASE"/>
    <property type="match status" value="1"/>
</dbReference>
<keyword evidence="13" id="KW-1185">Reference proteome</keyword>
<dbReference type="GO" id="GO:0005886">
    <property type="term" value="C:plasma membrane"/>
    <property type="evidence" value="ECO:0007669"/>
    <property type="project" value="UniProtKB-SubCell"/>
</dbReference>
<dbReference type="GO" id="GO:0016763">
    <property type="term" value="F:pentosyltransferase activity"/>
    <property type="evidence" value="ECO:0007669"/>
    <property type="project" value="TreeGrafter"/>
</dbReference>
<feature type="compositionally biased region" description="Low complexity" evidence="8">
    <location>
        <begin position="580"/>
        <end position="589"/>
    </location>
</feature>
<evidence type="ECO:0000259" key="11">
    <source>
        <dbReference type="Pfam" id="PF24878"/>
    </source>
</evidence>
<feature type="transmembrane region" description="Helical" evidence="9">
    <location>
        <begin position="185"/>
        <end position="218"/>
    </location>
</feature>
<evidence type="ECO:0000256" key="4">
    <source>
        <dbReference type="ARBA" id="ARBA00022679"/>
    </source>
</evidence>
<evidence type="ECO:0000256" key="2">
    <source>
        <dbReference type="ARBA" id="ARBA00022475"/>
    </source>
</evidence>
<keyword evidence="7 9" id="KW-0472">Membrane</keyword>
<dbReference type="AlphaFoldDB" id="A0A7K0DLA3"/>
<dbReference type="Proteomes" id="UP000431401">
    <property type="component" value="Unassembled WGS sequence"/>
</dbReference>
<feature type="transmembrane region" description="Helical" evidence="9">
    <location>
        <begin position="468"/>
        <end position="488"/>
    </location>
</feature>
<feature type="compositionally biased region" description="Gly residues" evidence="8">
    <location>
        <begin position="662"/>
        <end position="673"/>
    </location>
</feature>
<dbReference type="RefSeq" id="WP_153340768.1">
    <property type="nucleotide sequence ID" value="NZ_WEGI01000004.1"/>
</dbReference>
<evidence type="ECO:0000256" key="8">
    <source>
        <dbReference type="SAM" id="MobiDB-lite"/>
    </source>
</evidence>
<dbReference type="InterPro" id="IPR056785">
    <property type="entry name" value="YkcA/B-like_C"/>
</dbReference>
<proteinExistence type="predicted"/>
<evidence type="ECO:0000256" key="1">
    <source>
        <dbReference type="ARBA" id="ARBA00004651"/>
    </source>
</evidence>
<comment type="subcellular location">
    <subcellularLocation>
        <location evidence="1">Cell membrane</location>
        <topology evidence="1">Multi-pass membrane protein</topology>
    </subcellularLocation>
</comment>
<keyword evidence="4" id="KW-0808">Transferase</keyword>
<protein>
    <recommendedName>
        <fullName evidence="14">Glycosyl transferase</fullName>
    </recommendedName>
</protein>
<evidence type="ECO:0000256" key="9">
    <source>
        <dbReference type="SAM" id="Phobius"/>
    </source>
</evidence>
<feature type="transmembrane region" description="Helical" evidence="9">
    <location>
        <begin position="435"/>
        <end position="456"/>
    </location>
</feature>
<feature type="transmembrane region" description="Helical" evidence="9">
    <location>
        <begin position="352"/>
        <end position="371"/>
    </location>
</feature>
<feature type="transmembrane region" description="Helical" evidence="9">
    <location>
        <begin position="323"/>
        <end position="340"/>
    </location>
</feature>
<feature type="compositionally biased region" description="Gly residues" evidence="8">
    <location>
        <begin position="520"/>
        <end position="537"/>
    </location>
</feature>
<name>A0A7K0DLA3_9NOCA</name>
<evidence type="ECO:0000259" key="10">
    <source>
        <dbReference type="Pfam" id="PF13231"/>
    </source>
</evidence>
<feature type="region of interest" description="Disordered" evidence="8">
    <location>
        <begin position="1"/>
        <end position="23"/>
    </location>
</feature>
<dbReference type="PANTHER" id="PTHR33908">
    <property type="entry name" value="MANNOSYLTRANSFERASE YKCB-RELATED"/>
    <property type="match status" value="1"/>
</dbReference>
<evidence type="ECO:0000256" key="3">
    <source>
        <dbReference type="ARBA" id="ARBA00022676"/>
    </source>
</evidence>
<feature type="transmembrane region" description="Helical" evidence="9">
    <location>
        <begin position="110"/>
        <end position="128"/>
    </location>
</feature>
<organism evidence="12 13">
    <name type="scientific">Nocardia aurantia</name>
    <dbReference type="NCBI Taxonomy" id="2585199"/>
    <lineage>
        <taxon>Bacteria</taxon>
        <taxon>Bacillati</taxon>
        <taxon>Actinomycetota</taxon>
        <taxon>Actinomycetes</taxon>
        <taxon>Mycobacteriales</taxon>
        <taxon>Nocardiaceae</taxon>
        <taxon>Nocardia</taxon>
    </lineage>
</organism>
<feature type="transmembrane region" description="Helical" evidence="9">
    <location>
        <begin position="377"/>
        <end position="399"/>
    </location>
</feature>
<dbReference type="Pfam" id="PF24878">
    <property type="entry name" value="YkcB_C"/>
    <property type="match status" value="1"/>
</dbReference>
<accession>A0A7K0DLA3</accession>
<feature type="region of interest" description="Disordered" evidence="8">
    <location>
        <begin position="506"/>
        <end position="678"/>
    </location>
</feature>
<keyword evidence="2" id="KW-1003">Cell membrane</keyword>
<feature type="transmembrane region" description="Helical" evidence="9">
    <location>
        <begin position="230"/>
        <end position="251"/>
    </location>
</feature>
<dbReference type="GO" id="GO:0010041">
    <property type="term" value="P:response to iron(III) ion"/>
    <property type="evidence" value="ECO:0007669"/>
    <property type="project" value="TreeGrafter"/>
</dbReference>
<evidence type="ECO:0000313" key="13">
    <source>
        <dbReference type="Proteomes" id="UP000431401"/>
    </source>
</evidence>
<feature type="transmembrane region" description="Helical" evidence="9">
    <location>
        <begin position="406"/>
        <end position="429"/>
    </location>
</feature>
<dbReference type="InterPro" id="IPR038731">
    <property type="entry name" value="RgtA/B/C-like"/>
</dbReference>
<comment type="caution">
    <text evidence="12">The sequence shown here is derived from an EMBL/GenBank/DDBJ whole genome shotgun (WGS) entry which is preliminary data.</text>
</comment>
<feature type="domain" description="Putative mannosyltransferase YkcA/B-like C-terminal" evidence="11">
    <location>
        <begin position="682"/>
        <end position="775"/>
    </location>
</feature>
<dbReference type="GO" id="GO:0009103">
    <property type="term" value="P:lipopolysaccharide biosynthetic process"/>
    <property type="evidence" value="ECO:0007669"/>
    <property type="project" value="UniProtKB-ARBA"/>
</dbReference>
<gene>
    <name evidence="12" type="ORF">NRB56_20480</name>
</gene>